<dbReference type="PANTHER" id="PTHR42703:SF1">
    <property type="entry name" value="NA(+)_H(+) ANTIPORTER SUBUNIT D1"/>
    <property type="match status" value="1"/>
</dbReference>
<feature type="transmembrane region" description="Helical" evidence="8">
    <location>
        <begin position="98"/>
        <end position="115"/>
    </location>
</feature>
<evidence type="ECO:0000256" key="4">
    <source>
        <dbReference type="ARBA" id="ARBA00022692"/>
    </source>
</evidence>
<protein>
    <submittedName>
        <fullName evidence="10">Oxidoreductase</fullName>
    </submittedName>
</protein>
<dbReference type="Pfam" id="PF00361">
    <property type="entry name" value="Proton_antipo_M"/>
    <property type="match status" value="1"/>
</dbReference>
<feature type="transmembrane region" description="Helical" evidence="8">
    <location>
        <begin position="327"/>
        <end position="352"/>
    </location>
</feature>
<comment type="caution">
    <text evidence="10">The sequence shown here is derived from an EMBL/GenBank/DDBJ whole genome shotgun (WGS) entry which is preliminary data.</text>
</comment>
<evidence type="ECO:0000256" key="6">
    <source>
        <dbReference type="ARBA" id="ARBA00023136"/>
    </source>
</evidence>
<accession>A0A7K1UMM7</accession>
<evidence type="ECO:0000256" key="5">
    <source>
        <dbReference type="ARBA" id="ARBA00022989"/>
    </source>
</evidence>
<feature type="transmembrane region" description="Helical" evidence="8">
    <location>
        <begin position="192"/>
        <end position="210"/>
    </location>
</feature>
<feature type="transmembrane region" description="Helical" evidence="8">
    <location>
        <begin position="373"/>
        <end position="390"/>
    </location>
</feature>
<evidence type="ECO:0000259" key="9">
    <source>
        <dbReference type="Pfam" id="PF00361"/>
    </source>
</evidence>
<feature type="transmembrane region" description="Helical" evidence="8">
    <location>
        <begin position="410"/>
        <end position="436"/>
    </location>
</feature>
<comment type="similarity">
    <text evidence="2">Belongs to the CPA3 antiporters (TC 2.A.63) subunit D family.</text>
</comment>
<feature type="transmembrane region" description="Helical" evidence="8">
    <location>
        <begin position="457"/>
        <end position="476"/>
    </location>
</feature>
<organism evidence="10 11">
    <name type="scientific">Nesterenkonia alkaliphila</name>
    <dbReference type="NCBI Taxonomy" id="1463631"/>
    <lineage>
        <taxon>Bacteria</taxon>
        <taxon>Bacillati</taxon>
        <taxon>Actinomycetota</taxon>
        <taxon>Actinomycetes</taxon>
        <taxon>Micrococcales</taxon>
        <taxon>Micrococcaceae</taxon>
        <taxon>Nesterenkonia</taxon>
    </lineage>
</organism>
<keyword evidence="6 8" id="KW-0472">Membrane</keyword>
<name>A0A7K1UMM7_9MICC</name>
<dbReference type="PANTHER" id="PTHR42703">
    <property type="entry name" value="NADH DEHYDROGENASE"/>
    <property type="match status" value="1"/>
</dbReference>
<keyword evidence="11" id="KW-1185">Reference proteome</keyword>
<dbReference type="InterPro" id="IPR001750">
    <property type="entry name" value="ND/Mrp_TM"/>
</dbReference>
<feature type="domain" description="NADH:quinone oxidoreductase/Mrp antiporter transmembrane" evidence="9">
    <location>
        <begin position="115"/>
        <end position="420"/>
    </location>
</feature>
<evidence type="ECO:0000313" key="11">
    <source>
        <dbReference type="Proteomes" id="UP000460157"/>
    </source>
</evidence>
<feature type="transmembrane region" description="Helical" evidence="8">
    <location>
        <begin position="263"/>
        <end position="288"/>
    </location>
</feature>
<dbReference type="Proteomes" id="UP000460157">
    <property type="component" value="Unassembled WGS sequence"/>
</dbReference>
<dbReference type="EMBL" id="WRPM01000103">
    <property type="protein sequence ID" value="MVT27706.1"/>
    <property type="molecule type" value="Genomic_DNA"/>
</dbReference>
<dbReference type="OrthoDB" id="9768329at2"/>
<gene>
    <name evidence="10" type="ORF">GNZ21_15315</name>
</gene>
<feature type="transmembrane region" description="Helical" evidence="8">
    <location>
        <begin position="56"/>
        <end position="77"/>
    </location>
</feature>
<keyword evidence="3" id="KW-1003">Cell membrane</keyword>
<feature type="transmembrane region" description="Helical" evidence="8">
    <location>
        <begin position="231"/>
        <end position="251"/>
    </location>
</feature>
<evidence type="ECO:0000256" key="3">
    <source>
        <dbReference type="ARBA" id="ARBA00022475"/>
    </source>
</evidence>
<keyword evidence="5 8" id="KW-1133">Transmembrane helix</keyword>
<feature type="transmembrane region" description="Helical" evidence="8">
    <location>
        <begin position="150"/>
        <end position="172"/>
    </location>
</feature>
<keyword evidence="4 7" id="KW-0812">Transmembrane</keyword>
<feature type="transmembrane region" description="Helical" evidence="8">
    <location>
        <begin position="121"/>
        <end position="138"/>
    </location>
</feature>
<dbReference type="GO" id="GO:0005886">
    <property type="term" value="C:plasma membrane"/>
    <property type="evidence" value="ECO:0007669"/>
    <property type="project" value="UniProtKB-SubCell"/>
</dbReference>
<evidence type="ECO:0000313" key="10">
    <source>
        <dbReference type="EMBL" id="MVT27706.1"/>
    </source>
</evidence>
<evidence type="ECO:0000256" key="2">
    <source>
        <dbReference type="ARBA" id="ARBA00005346"/>
    </source>
</evidence>
<evidence type="ECO:0000256" key="8">
    <source>
        <dbReference type="SAM" id="Phobius"/>
    </source>
</evidence>
<dbReference type="InterPro" id="IPR050586">
    <property type="entry name" value="CPA3_Na-H_Antiporter_D"/>
</dbReference>
<proteinExistence type="inferred from homology"/>
<feature type="transmembrane region" description="Helical" evidence="8">
    <location>
        <begin position="295"/>
        <end position="315"/>
    </location>
</feature>
<sequence length="486" mass="49374">MLVPLPARRVLGAAVGLLVAGLVVPLVVSVSAGEVPELVLGGFEAPVGIHLRADGLGAVFLAVTALVGLVLTGYAAVLPAAEGRCAGPKGWQQGHPGFWPLWLGCWSGLNAVVVSGDLFNLYVGLELVGLTAVALVALGGRGSWEAALRYLFVAVLGSLLFLAGVGLLVSVTGTLDIAQTREALAEVADPEAPLLALVLMTLGLGMKAALLPMHRWLVPAHSSAPSGVSPILSGLVIKAALVVLLRAWLWAVPLSGGAQSHAAVQWLAWLLGALGAAAVLGGSVLALRQTRLKPLVAYSTVAQIGYWFLAFPLLVSAEHDDALAAGAYGAVIALAAGHAIAKAGLFAAAGLLKDRYGTDEIAALRGAGAHHPALILAMGLCAVGLIGLPVSLGFTGKWQLATAAIGAGQWWLIVVLAAGTLLAAGYLLRGIAPLLLQSEDEPAAAKPVSVRERLGESAVMLLGLATIGTGLLGAWLGDLLGVGAWW</sequence>
<comment type="subcellular location">
    <subcellularLocation>
        <location evidence="1">Cell membrane</location>
        <topology evidence="1">Multi-pass membrane protein</topology>
    </subcellularLocation>
    <subcellularLocation>
        <location evidence="7">Membrane</location>
        <topology evidence="7">Multi-pass membrane protein</topology>
    </subcellularLocation>
</comment>
<evidence type="ECO:0000256" key="1">
    <source>
        <dbReference type="ARBA" id="ARBA00004651"/>
    </source>
</evidence>
<reference evidence="10 11" key="1">
    <citation type="submission" date="2019-12" db="EMBL/GenBank/DDBJ databases">
        <title>Nesterenkonia muleiensis sp. nov., a novel actinobacterium isolated from sap of Populus euphratica.</title>
        <authorList>
            <person name="Wang R."/>
        </authorList>
    </citation>
    <scope>NUCLEOTIDE SEQUENCE [LARGE SCALE GENOMIC DNA]</scope>
    <source>
        <strain evidence="10 11">F10</strain>
    </source>
</reference>
<evidence type="ECO:0000256" key="7">
    <source>
        <dbReference type="RuleBase" id="RU000320"/>
    </source>
</evidence>
<dbReference type="AlphaFoldDB" id="A0A7K1UMM7"/>